<evidence type="ECO:0000256" key="5">
    <source>
        <dbReference type="ARBA" id="ARBA00023136"/>
    </source>
</evidence>
<gene>
    <name evidence="8" type="ORF">ESZ00_02415</name>
</gene>
<protein>
    <submittedName>
        <fullName evidence="8">TonB-dependent receptor</fullName>
    </submittedName>
</protein>
<keyword evidence="6" id="KW-0998">Cell outer membrane</keyword>
<dbReference type="GO" id="GO:0009279">
    <property type="term" value="C:cell outer membrane"/>
    <property type="evidence" value="ECO:0007669"/>
    <property type="project" value="UniProtKB-SubCell"/>
</dbReference>
<evidence type="ECO:0000256" key="4">
    <source>
        <dbReference type="ARBA" id="ARBA00022692"/>
    </source>
</evidence>
<dbReference type="RefSeq" id="WP_129206605.1">
    <property type="nucleotide sequence ID" value="NZ_BMGU01000001.1"/>
</dbReference>
<sequence length="1169" mass="126494">MFHPFKTGRAGHRRTIAFILGLVLAMPLCSRLEAQTDTGRIQGSVLDNTGAAIPGAAVTLTDTDTGISTKVVSDAAGNFTFNAIVRGHYKADVQAQGFQSQEQSFEIQVSQVEALNFKLNPGEVTTTVTVTDAASLIDTTTSSTGEVVQGRQITELPLNGRNFTQLAVLVPGVTRGAYGSDAAGANGNSETWRNSDTGSAALSVNGTRAQANNFELDGLDNNDALVNTIIFFPPVEATEEFRVNTSMAPAEFGRAGGAIVQSSIKSGTNEYHGSAFFFDRDKIFDASPNYFSPTTAAPSFHRAQYGGTFGFPILKDKLFGFVDYQGSRSKAPEGETFETVPTALMRTGDFSELLSSGSTITTTVPYNPVTNCSTTAGAKGTIYDPLTCAAFANNAIPTSRMTQAGYNYLNAFPLPNNGAAQGNNTLQNNYVAFPTEVQQFDDFDARLDYKATSRDSFFGRYSYGQDTQIKSSALPNLPAGYGSGTNPVHPRGEAFGWTHVFTPNLVNEFRYGYIHDVYGYVPPDFNEDVSAKLGITNANRNANLGGGAAINGGYLTYTGDGGLYTIPQWSNQFVDEVSWTHGAHTIKFGASIEKRAVQACCGTDSKGYFDYSDAHFTGFSMTDMLAGFVDDYSIGVADNYFTTKNWETGYFVQDDWKATRRLTLNLGGRYDLYTFPYESNNYYSNFNLETLTLQQAGTDGLSRSIVHTDKSNFAPRIGFAYDVFGNGKTALRGGYGIFYFLDRGGFSNQLFDNPDYMGAASYSDLTSQGGYRNNFAGQAPANNNNNQAVDTTLPLPVFGEAVDRNDPVNASLLSVDTHLPTSMIQEWNLQLQQQLTPHSSLTIAYVGTNAQHLRSWFNLNSQVLDEPSGTYLYPQFSSITRGLANGRSNYSGLQVFLNSAMSHGIQYTAAYTWSHTLDDSNGAFSTGTASAGTRIFILPTGPDFKANYGNSDQDQRQVFTFSALAELPFGRGRAFGANMNPILDKVVGGWQLNAIATMQTGSPFDISTSEYFYEAADGSTSLPSASVSNRANLVKPIRYTKSLHQWFDTTSFEHPAVLDANGQASTFVAPGTLGRNQMFGPAYRDLDVSLFKNFPIAPRVMGEFRAEAYNVTNTPAFTNPNGSLDSCTGTAAAVCEGATSGSDTGSFGQINGTRTHSERQLQLAFRLQF</sequence>
<dbReference type="InterPro" id="IPR008969">
    <property type="entry name" value="CarboxyPept-like_regulatory"/>
</dbReference>
<keyword evidence="4" id="KW-0812">Transmembrane</keyword>
<feature type="domain" description="TonB-dependent transporter Oar-like beta-barrel" evidence="7">
    <location>
        <begin position="264"/>
        <end position="1162"/>
    </location>
</feature>
<dbReference type="Gene3D" id="2.60.40.1120">
    <property type="entry name" value="Carboxypeptidase-like, regulatory domain"/>
    <property type="match status" value="1"/>
</dbReference>
<dbReference type="EMBL" id="SDMK01000001">
    <property type="protein sequence ID" value="RXS96822.1"/>
    <property type="molecule type" value="Genomic_DNA"/>
</dbReference>
<dbReference type="GO" id="GO:0015344">
    <property type="term" value="F:siderophore uptake transmembrane transporter activity"/>
    <property type="evidence" value="ECO:0007669"/>
    <property type="project" value="TreeGrafter"/>
</dbReference>
<keyword evidence="9" id="KW-1185">Reference proteome</keyword>
<keyword evidence="8" id="KW-0675">Receptor</keyword>
<dbReference type="SUPFAM" id="SSF56935">
    <property type="entry name" value="Porins"/>
    <property type="match status" value="1"/>
</dbReference>
<dbReference type="Gene3D" id="2.40.170.20">
    <property type="entry name" value="TonB-dependent receptor, beta-barrel domain"/>
    <property type="match status" value="1"/>
</dbReference>
<dbReference type="PANTHER" id="PTHR30069:SF46">
    <property type="entry name" value="OAR PROTEIN"/>
    <property type="match status" value="1"/>
</dbReference>
<name>A0A4V1NVR3_9BACT</name>
<dbReference type="PANTHER" id="PTHR30069">
    <property type="entry name" value="TONB-DEPENDENT OUTER MEMBRANE RECEPTOR"/>
    <property type="match status" value="1"/>
</dbReference>
<keyword evidence="2" id="KW-0813">Transport</keyword>
<dbReference type="GO" id="GO:0044718">
    <property type="term" value="P:siderophore transmembrane transport"/>
    <property type="evidence" value="ECO:0007669"/>
    <property type="project" value="TreeGrafter"/>
</dbReference>
<comment type="subcellular location">
    <subcellularLocation>
        <location evidence="1">Cell outer membrane</location>
        <topology evidence="1">Multi-pass membrane protein</topology>
    </subcellularLocation>
</comment>
<keyword evidence="3" id="KW-1134">Transmembrane beta strand</keyword>
<dbReference type="OrthoDB" id="97893at2"/>
<evidence type="ECO:0000313" key="9">
    <source>
        <dbReference type="Proteomes" id="UP000290253"/>
    </source>
</evidence>
<accession>A0A4V1NVR3</accession>
<dbReference type="InterPro" id="IPR036942">
    <property type="entry name" value="Beta-barrel_TonB_sf"/>
</dbReference>
<proteinExistence type="predicted"/>
<dbReference type="InterPro" id="IPR039426">
    <property type="entry name" value="TonB-dep_rcpt-like"/>
</dbReference>
<dbReference type="Pfam" id="PF25183">
    <property type="entry name" value="OMP_b-brl_4"/>
    <property type="match status" value="1"/>
</dbReference>
<dbReference type="Pfam" id="PF13620">
    <property type="entry name" value="CarboxypepD_reg"/>
    <property type="match status" value="1"/>
</dbReference>
<dbReference type="Proteomes" id="UP000290253">
    <property type="component" value="Unassembled WGS sequence"/>
</dbReference>
<evidence type="ECO:0000256" key="3">
    <source>
        <dbReference type="ARBA" id="ARBA00022452"/>
    </source>
</evidence>
<evidence type="ECO:0000256" key="1">
    <source>
        <dbReference type="ARBA" id="ARBA00004571"/>
    </source>
</evidence>
<dbReference type="AlphaFoldDB" id="A0A4V1NVR3"/>
<dbReference type="SUPFAM" id="SSF49464">
    <property type="entry name" value="Carboxypeptidase regulatory domain-like"/>
    <property type="match status" value="1"/>
</dbReference>
<reference evidence="8 9" key="1">
    <citation type="journal article" date="2016" name="Int. J. Syst. Evol. Microbiol.">
        <title>Acidipila dinghuensis sp. nov., an acidobacterium isolated from forest soil.</title>
        <authorList>
            <person name="Jiang Y.W."/>
            <person name="Wang J."/>
            <person name="Chen M.H."/>
            <person name="Lv Y.Y."/>
            <person name="Qiu L.H."/>
        </authorList>
    </citation>
    <scope>NUCLEOTIDE SEQUENCE [LARGE SCALE GENOMIC DNA]</scope>
    <source>
        <strain evidence="8 9">DHOF10</strain>
    </source>
</reference>
<evidence type="ECO:0000313" key="8">
    <source>
        <dbReference type="EMBL" id="RXS96822.1"/>
    </source>
</evidence>
<comment type="caution">
    <text evidence="8">The sequence shown here is derived from an EMBL/GenBank/DDBJ whole genome shotgun (WGS) entry which is preliminary data.</text>
</comment>
<keyword evidence="5" id="KW-0472">Membrane</keyword>
<evidence type="ECO:0000256" key="2">
    <source>
        <dbReference type="ARBA" id="ARBA00022448"/>
    </source>
</evidence>
<organism evidence="8 9">
    <name type="scientific">Silvibacterium dinghuense</name>
    <dbReference type="NCBI Taxonomy" id="1560006"/>
    <lineage>
        <taxon>Bacteria</taxon>
        <taxon>Pseudomonadati</taxon>
        <taxon>Acidobacteriota</taxon>
        <taxon>Terriglobia</taxon>
        <taxon>Terriglobales</taxon>
        <taxon>Acidobacteriaceae</taxon>
        <taxon>Silvibacterium</taxon>
    </lineage>
</organism>
<dbReference type="InterPro" id="IPR057601">
    <property type="entry name" value="Oar-like_b-barrel"/>
</dbReference>
<evidence type="ECO:0000256" key="6">
    <source>
        <dbReference type="ARBA" id="ARBA00023237"/>
    </source>
</evidence>
<evidence type="ECO:0000259" key="7">
    <source>
        <dbReference type="Pfam" id="PF25183"/>
    </source>
</evidence>